<keyword evidence="7 9" id="KW-0472">Membrane</keyword>
<dbReference type="GO" id="GO:0016746">
    <property type="term" value="F:acyltransferase activity"/>
    <property type="evidence" value="ECO:0007669"/>
    <property type="project" value="UniProtKB-KW"/>
</dbReference>
<sequence length="525" mass="57725">MTSYFSVAVLAIFLPATLLVYRLTTRRARWIVLLVASYVFFWSISGDLIVFLLGSTVSIWALGLRLGALQRRRRAAMKRAGADRRAIKRAYRRRMRFWLALGVAANFGALIAVKYLGFFGSLVAGLGIRVPWVVPAVGIPIGISFYTLQAASYLIDVYRCTIPADRNLARLALFMAFFPEMTEGPICRYADTAEQLWAGSDVTAQNLLQGSMRILYGLAKRMVVANRLNAFVKPVFEGYASFDGGMIALAAVLYTFQLYCDFSGTMDFVVGTGQMFGVRMPENFRQPFLSKTASEFWQRWHITLGTWLRDYVFYPISLSGPVKRFGRFARRRLGNVYGSIASSAIALFFVWLGNGLWHGAGTQYVLFGMYYFVLILAGGAIEPTVAALCAKAGIDRDAAWYRRLRIARTIAVICTGEMLFRASSAQAALSMVGAVLTRFSLASLVDGTALAVGMDAADFVVVGCALIVIVAVSLAREHGASPSETICRGRVPLRWAVLCALAMATVVFGAYGAGYMPVDPMYAQF</sequence>
<name>F2N787_CORGP</name>
<dbReference type="OrthoDB" id="139172at2"/>
<evidence type="ECO:0000256" key="8">
    <source>
        <dbReference type="ARBA" id="ARBA00023315"/>
    </source>
</evidence>
<organism evidence="11 12">
    <name type="scientific">Coriobacterium glomerans (strain ATCC 49209 / DSM 20642 / JCM 10262 / PW2)</name>
    <dbReference type="NCBI Taxonomy" id="700015"/>
    <lineage>
        <taxon>Bacteria</taxon>
        <taxon>Bacillati</taxon>
        <taxon>Actinomycetota</taxon>
        <taxon>Coriobacteriia</taxon>
        <taxon>Coriobacteriales</taxon>
        <taxon>Coriobacteriaceae</taxon>
        <taxon>Coriobacterium</taxon>
    </lineage>
</organism>
<dbReference type="InterPro" id="IPR004299">
    <property type="entry name" value="MBOAT_fam"/>
</dbReference>
<dbReference type="Proteomes" id="UP000006851">
    <property type="component" value="Chromosome"/>
</dbReference>
<dbReference type="PANTHER" id="PTHR13285">
    <property type="entry name" value="ACYLTRANSFERASE"/>
    <property type="match status" value="1"/>
</dbReference>
<feature type="transmembrane region" description="Helical" evidence="10">
    <location>
        <begin position="28"/>
        <end position="44"/>
    </location>
</feature>
<evidence type="ECO:0000256" key="5">
    <source>
        <dbReference type="ARBA" id="ARBA00022692"/>
    </source>
</evidence>
<accession>F2N787</accession>
<reference evidence="12" key="1">
    <citation type="journal article" date="2013" name="Stand. Genomic Sci.">
        <title>Complete genome sequence of Coriobacterium glomerans type strain (PW2(T)) from the midgut of Pyrrhocoris apterus L. (red soldier bug).</title>
        <authorList>
            <person name="Stackebrandt E."/>
            <person name="Zeytun A."/>
            <person name="Lapidus A."/>
            <person name="Nolan M."/>
            <person name="Lucas S."/>
            <person name="Hammon N."/>
            <person name="Deshpande S."/>
            <person name="Cheng J.F."/>
            <person name="Tapia R."/>
            <person name="Goodwin L.A."/>
            <person name="Pitluck S."/>
            <person name="Liolios K."/>
            <person name="Pagani I."/>
            <person name="Ivanova N."/>
            <person name="Mavromatis K."/>
            <person name="Mikhailova N."/>
            <person name="Huntemann M."/>
            <person name="Pati A."/>
            <person name="Chen A."/>
            <person name="Palaniappan K."/>
            <person name="Chang Y.J."/>
            <person name="Land M."/>
            <person name="Hauser L."/>
            <person name="Rohde M."/>
            <person name="Pukall R."/>
            <person name="Goker M."/>
            <person name="Detter J.C."/>
            <person name="Woyke T."/>
            <person name="Bristow J."/>
            <person name="Eisen J.A."/>
            <person name="Markowitz V."/>
            <person name="Hugenholtz P."/>
            <person name="Kyrpides N.C."/>
            <person name="Klenk H.P."/>
        </authorList>
    </citation>
    <scope>NUCLEOTIDE SEQUENCE</scope>
    <source>
        <strain evidence="12">ATCC 49209 / DSM 20642 / JCM 10262 / PW2</strain>
    </source>
</reference>
<feature type="transmembrane region" description="Helical" evidence="10">
    <location>
        <begin position="364"/>
        <end position="389"/>
    </location>
</feature>
<evidence type="ECO:0000256" key="4">
    <source>
        <dbReference type="ARBA" id="ARBA00022679"/>
    </source>
</evidence>
<evidence type="ECO:0000256" key="7">
    <source>
        <dbReference type="ARBA" id="ARBA00023136"/>
    </source>
</evidence>
<keyword evidence="3 9" id="KW-1003">Cell membrane</keyword>
<feature type="transmembrane region" description="Helical" evidence="10">
    <location>
        <begin position="456"/>
        <end position="475"/>
    </location>
</feature>
<dbReference type="HOGENOM" id="CLU_025255_0_0_11"/>
<evidence type="ECO:0000256" key="9">
    <source>
        <dbReference type="PIRNR" id="PIRNR016636"/>
    </source>
</evidence>
<dbReference type="PIRSF" id="PIRSF500217">
    <property type="entry name" value="AlgI"/>
    <property type="match status" value="1"/>
</dbReference>
<comment type="similarity">
    <text evidence="2 9">Belongs to the membrane-bound acyltransferase family.</text>
</comment>
<proteinExistence type="inferred from homology"/>
<dbReference type="STRING" id="700015.Corgl_0444"/>
<protein>
    <submittedName>
        <fullName evidence="11">Membrane bound O-acyl transferase MBOAT family protein</fullName>
    </submittedName>
</protein>
<evidence type="ECO:0000313" key="11">
    <source>
        <dbReference type="EMBL" id="AEB06562.1"/>
    </source>
</evidence>
<keyword evidence="12" id="KW-1185">Reference proteome</keyword>
<dbReference type="GO" id="GO:0005886">
    <property type="term" value="C:plasma membrane"/>
    <property type="evidence" value="ECO:0007669"/>
    <property type="project" value="UniProtKB-SubCell"/>
</dbReference>
<keyword evidence="5 10" id="KW-0812">Transmembrane</keyword>
<dbReference type="PANTHER" id="PTHR13285:SF23">
    <property type="entry name" value="TEICHOIC ACID D-ALANYLTRANSFERASE"/>
    <property type="match status" value="1"/>
</dbReference>
<feature type="transmembrane region" description="Helical" evidence="10">
    <location>
        <begin position="97"/>
        <end position="118"/>
    </location>
</feature>
<feature type="transmembrane region" description="Helical" evidence="10">
    <location>
        <begin position="50"/>
        <end position="69"/>
    </location>
</feature>
<dbReference type="Pfam" id="PF03062">
    <property type="entry name" value="MBOAT"/>
    <property type="match status" value="1"/>
</dbReference>
<evidence type="ECO:0000256" key="1">
    <source>
        <dbReference type="ARBA" id="ARBA00004651"/>
    </source>
</evidence>
<dbReference type="InterPro" id="IPR051085">
    <property type="entry name" value="MB_O-acyltransferase"/>
</dbReference>
<gene>
    <name evidence="11" type="ordered locus">Corgl_0444</name>
</gene>
<evidence type="ECO:0000313" key="12">
    <source>
        <dbReference type="Proteomes" id="UP000006851"/>
    </source>
</evidence>
<dbReference type="KEGG" id="cgo:Corgl_0444"/>
<dbReference type="InterPro" id="IPR028362">
    <property type="entry name" value="AlgI"/>
</dbReference>
<dbReference type="PIRSF" id="PIRSF016636">
    <property type="entry name" value="AlgI_DltB"/>
    <property type="match status" value="1"/>
</dbReference>
<keyword evidence="6 10" id="KW-1133">Transmembrane helix</keyword>
<dbReference type="InterPro" id="IPR024194">
    <property type="entry name" value="Ac/AlaTfrase_AlgI/DltB"/>
</dbReference>
<dbReference type="RefSeq" id="WP_013708305.1">
    <property type="nucleotide sequence ID" value="NC_015389.1"/>
</dbReference>
<evidence type="ECO:0000256" key="2">
    <source>
        <dbReference type="ARBA" id="ARBA00010323"/>
    </source>
</evidence>
<dbReference type="eggNOG" id="COG1696">
    <property type="taxonomic scope" value="Bacteria"/>
</dbReference>
<keyword evidence="4 9" id="KW-0808">Transferase</keyword>
<evidence type="ECO:0000256" key="6">
    <source>
        <dbReference type="ARBA" id="ARBA00022989"/>
    </source>
</evidence>
<feature type="transmembrane region" description="Helical" evidence="10">
    <location>
        <begin position="410"/>
        <end position="436"/>
    </location>
</feature>
<dbReference type="GO" id="GO:0042121">
    <property type="term" value="P:alginic acid biosynthetic process"/>
    <property type="evidence" value="ECO:0007669"/>
    <property type="project" value="InterPro"/>
</dbReference>
<feature type="transmembrane region" description="Helical" evidence="10">
    <location>
        <begin position="333"/>
        <end position="352"/>
    </location>
</feature>
<evidence type="ECO:0000256" key="3">
    <source>
        <dbReference type="ARBA" id="ARBA00022475"/>
    </source>
</evidence>
<comment type="subcellular location">
    <subcellularLocation>
        <location evidence="1">Cell membrane</location>
        <topology evidence="1">Multi-pass membrane protein</topology>
    </subcellularLocation>
</comment>
<dbReference type="EMBL" id="CP002628">
    <property type="protein sequence ID" value="AEB06562.1"/>
    <property type="molecule type" value="Genomic_DNA"/>
</dbReference>
<dbReference type="AlphaFoldDB" id="F2N787"/>
<evidence type="ECO:0000256" key="10">
    <source>
        <dbReference type="SAM" id="Phobius"/>
    </source>
</evidence>
<feature type="transmembrane region" description="Helical" evidence="10">
    <location>
        <begin position="495"/>
        <end position="516"/>
    </location>
</feature>
<feature type="transmembrane region" description="Helical" evidence="10">
    <location>
        <begin position="6"/>
        <end position="21"/>
    </location>
</feature>
<feature type="transmembrane region" description="Helical" evidence="10">
    <location>
        <begin position="130"/>
        <end position="148"/>
    </location>
</feature>
<keyword evidence="8 9" id="KW-0012">Acyltransferase</keyword>